<evidence type="ECO:0000313" key="1">
    <source>
        <dbReference type="EMBL" id="MBW6532133.1"/>
    </source>
</evidence>
<dbReference type="Proteomes" id="UP000759103">
    <property type="component" value="Unassembled WGS sequence"/>
</dbReference>
<gene>
    <name evidence="1" type="ORF">KZ820_15435</name>
</gene>
<comment type="caution">
    <text evidence="1">The sequence shown here is derived from an EMBL/GenBank/DDBJ whole genome shotgun (WGS) entry which is preliminary data.</text>
</comment>
<organism evidence="1 2">
    <name type="scientific">Sphingomonas citri</name>
    <dbReference type="NCBI Taxonomy" id="2862499"/>
    <lineage>
        <taxon>Bacteria</taxon>
        <taxon>Pseudomonadati</taxon>
        <taxon>Pseudomonadota</taxon>
        <taxon>Alphaproteobacteria</taxon>
        <taxon>Sphingomonadales</taxon>
        <taxon>Sphingomonadaceae</taxon>
        <taxon>Sphingomonas</taxon>
    </lineage>
</organism>
<reference evidence="1 2" key="1">
    <citation type="submission" date="2021-07" db="EMBL/GenBank/DDBJ databases">
        <title>Sphingomonas sp.</title>
        <authorList>
            <person name="Feng G."/>
            <person name="Li J."/>
            <person name="Pan M."/>
        </authorList>
    </citation>
    <scope>NUCLEOTIDE SEQUENCE [LARGE SCALE GENOMIC DNA]</scope>
    <source>
        <strain evidence="1 2">RRHST34</strain>
    </source>
</reference>
<name>A0ABS7BRC2_9SPHN</name>
<evidence type="ECO:0000313" key="2">
    <source>
        <dbReference type="Proteomes" id="UP000759103"/>
    </source>
</evidence>
<keyword evidence="2" id="KW-1185">Reference proteome</keyword>
<dbReference type="RefSeq" id="WP_219749500.1">
    <property type="nucleotide sequence ID" value="NZ_JAHXZN010000006.1"/>
</dbReference>
<dbReference type="EMBL" id="JAHXZN010000006">
    <property type="protein sequence ID" value="MBW6532133.1"/>
    <property type="molecule type" value="Genomic_DNA"/>
</dbReference>
<dbReference type="InterPro" id="IPR021251">
    <property type="entry name" value="DUF2793"/>
</dbReference>
<proteinExistence type="predicted"/>
<accession>A0ABS7BRC2</accession>
<dbReference type="Pfam" id="PF10983">
    <property type="entry name" value="DUF2793"/>
    <property type="match status" value="1"/>
</dbReference>
<sequence>MSDDTTARLALPLLVSGQAHKEETHNEALALIDLALCSAVEASGVDVPPDAPLPGQCWIVGNAPRGAWSGQAGALAGWTGAGWQFVAPREGLRAWDRSRQCVLACTAAGWESGVVRAARVLVDGQQVVGARGAAIPDPGQGDGDQVARACLANILAALRAHGLIAS</sequence>
<protein>
    <submittedName>
        <fullName evidence="1">DUF2793 domain-containing protein</fullName>
    </submittedName>
</protein>